<proteinExistence type="predicted"/>
<evidence type="ECO:0000313" key="1">
    <source>
        <dbReference type="EMBL" id="CAI9942035.1"/>
    </source>
</evidence>
<organism evidence="1">
    <name type="scientific">Hexamita inflata</name>
    <dbReference type="NCBI Taxonomy" id="28002"/>
    <lineage>
        <taxon>Eukaryota</taxon>
        <taxon>Metamonada</taxon>
        <taxon>Diplomonadida</taxon>
        <taxon>Hexamitidae</taxon>
        <taxon>Hexamitinae</taxon>
        <taxon>Hexamita</taxon>
    </lineage>
</organism>
<reference evidence="2 3" key="2">
    <citation type="submission" date="2024-07" db="EMBL/GenBank/DDBJ databases">
        <authorList>
            <person name="Akdeniz Z."/>
        </authorList>
    </citation>
    <scope>NUCLEOTIDE SEQUENCE [LARGE SCALE GENOMIC DNA]</scope>
</reference>
<accession>A0AA86PV99</accession>
<evidence type="ECO:0000313" key="3">
    <source>
        <dbReference type="Proteomes" id="UP001642409"/>
    </source>
</evidence>
<gene>
    <name evidence="2" type="ORF">HINF_LOCUS13170</name>
    <name evidence="1" type="ORF">HINF_LOCUS29680</name>
</gene>
<name>A0AA86PV99_9EUKA</name>
<dbReference type="EMBL" id="CAXDID020000030">
    <property type="protein sequence ID" value="CAL5993649.1"/>
    <property type="molecule type" value="Genomic_DNA"/>
</dbReference>
<protein>
    <submittedName>
        <fullName evidence="2">Hypothetical_protein</fullName>
    </submittedName>
</protein>
<dbReference type="AlphaFoldDB" id="A0AA86PV99"/>
<comment type="caution">
    <text evidence="1">The sequence shown here is derived from an EMBL/GenBank/DDBJ whole genome shotgun (WGS) entry which is preliminary data.</text>
</comment>
<sequence length="221" mass="26019">MSIVYHKIIQGIAGLLQLEYSPDFEHQIIAQVLSLPNQLFIRLLVQLSFALNVEYNALLNYFNMQIAPKYTQKSTYKFKFTQARTQPENLIHFKRIFSQALKTVLQTILNQSVSFESDAHMCQYVNEHFTVNGQVDFWVKMNGIISEKSKRQLREYYQKSFQRCMYLECISEPDKELLCSLIDQMQDQKPSAVVGRFLSIIGTEKYFKRNVVMYVINRRSK</sequence>
<reference evidence="1" key="1">
    <citation type="submission" date="2023-06" db="EMBL/GenBank/DDBJ databases">
        <authorList>
            <person name="Kurt Z."/>
        </authorList>
    </citation>
    <scope>NUCLEOTIDE SEQUENCE</scope>
</reference>
<dbReference type="Proteomes" id="UP001642409">
    <property type="component" value="Unassembled WGS sequence"/>
</dbReference>
<evidence type="ECO:0000313" key="2">
    <source>
        <dbReference type="EMBL" id="CAL5993649.1"/>
    </source>
</evidence>
<dbReference type="EMBL" id="CATOUU010000697">
    <property type="protein sequence ID" value="CAI9942035.1"/>
    <property type="molecule type" value="Genomic_DNA"/>
</dbReference>
<keyword evidence="3" id="KW-1185">Reference proteome</keyword>